<keyword evidence="4" id="KW-1185">Reference proteome</keyword>
<dbReference type="Proteomes" id="UP001596494">
    <property type="component" value="Unassembled WGS sequence"/>
</dbReference>
<organism evidence="3 4">
    <name type="scientific">Halobacillus campisalis</name>
    <dbReference type="NCBI Taxonomy" id="435909"/>
    <lineage>
        <taxon>Bacteria</taxon>
        <taxon>Bacillati</taxon>
        <taxon>Bacillota</taxon>
        <taxon>Bacilli</taxon>
        <taxon>Bacillales</taxon>
        <taxon>Bacillaceae</taxon>
        <taxon>Halobacillus</taxon>
    </lineage>
</organism>
<evidence type="ECO:0000313" key="4">
    <source>
        <dbReference type="Proteomes" id="UP001596494"/>
    </source>
</evidence>
<dbReference type="RefSeq" id="WP_253936232.1">
    <property type="nucleotide sequence ID" value="NZ_JAPVRC010000003.1"/>
</dbReference>
<gene>
    <name evidence="3" type="ORF">ACFQMN_03485</name>
</gene>
<dbReference type="InterPro" id="IPR009708">
    <property type="entry name" value="Phage_A118_holin/antiholin"/>
</dbReference>
<feature type="transmembrane region" description="Helical" evidence="2">
    <location>
        <begin position="33"/>
        <end position="51"/>
    </location>
</feature>
<keyword evidence="2" id="KW-0472">Membrane</keyword>
<protein>
    <submittedName>
        <fullName evidence="3">Holin</fullName>
    </submittedName>
</protein>
<keyword evidence="2" id="KW-1133">Transmembrane helix</keyword>
<name>A0ABW2K127_9BACI</name>
<comment type="caution">
    <text evidence="3">The sequence shown here is derived from an EMBL/GenBank/DDBJ whole genome shotgun (WGS) entry which is preliminary data.</text>
</comment>
<keyword evidence="2" id="KW-0812">Transmembrane</keyword>
<proteinExistence type="predicted"/>
<dbReference type="EMBL" id="JBHTBY010000001">
    <property type="protein sequence ID" value="MFC7319947.1"/>
    <property type="molecule type" value="Genomic_DNA"/>
</dbReference>
<evidence type="ECO:0000313" key="3">
    <source>
        <dbReference type="EMBL" id="MFC7319947.1"/>
    </source>
</evidence>
<evidence type="ECO:0000256" key="1">
    <source>
        <dbReference type="SAM" id="MobiDB-lite"/>
    </source>
</evidence>
<reference evidence="4" key="1">
    <citation type="journal article" date="2019" name="Int. J. Syst. Evol. Microbiol.">
        <title>The Global Catalogue of Microorganisms (GCM) 10K type strain sequencing project: providing services to taxonomists for standard genome sequencing and annotation.</title>
        <authorList>
            <consortium name="The Broad Institute Genomics Platform"/>
            <consortium name="The Broad Institute Genome Sequencing Center for Infectious Disease"/>
            <person name="Wu L."/>
            <person name="Ma J."/>
        </authorList>
    </citation>
    <scope>NUCLEOTIDE SEQUENCE [LARGE SCALE GENOMIC DNA]</scope>
    <source>
        <strain evidence="4">CCUG 73951</strain>
    </source>
</reference>
<sequence length="102" mass="10852">MQQVLLFATILCPFVTGSVEVMKRTINLPKNYLPLISAGTGLVIGALAYPLTDMDLALRLWAGAGAGLSGTGLFEVMNRSQGFTKRSKNGSDCGSDKNDLDQ</sequence>
<feature type="region of interest" description="Disordered" evidence="1">
    <location>
        <begin position="83"/>
        <end position="102"/>
    </location>
</feature>
<accession>A0ABW2K127</accession>
<dbReference type="Pfam" id="PF06946">
    <property type="entry name" value="Phage_holin_5_1"/>
    <property type="match status" value="1"/>
</dbReference>
<evidence type="ECO:0000256" key="2">
    <source>
        <dbReference type="SAM" id="Phobius"/>
    </source>
</evidence>